<evidence type="ECO:0000256" key="1">
    <source>
        <dbReference type="ARBA" id="ARBA00022857"/>
    </source>
</evidence>
<dbReference type="Pfam" id="PF08240">
    <property type="entry name" value="ADH_N"/>
    <property type="match status" value="1"/>
</dbReference>
<gene>
    <name evidence="4" type="ordered locus">Caul_3065</name>
</gene>
<dbReference type="STRING" id="366602.Caul_3065"/>
<dbReference type="Pfam" id="PF00107">
    <property type="entry name" value="ADH_zinc_N"/>
    <property type="match status" value="1"/>
</dbReference>
<proteinExistence type="predicted"/>
<feature type="domain" description="Enoyl reductase (ER)" evidence="3">
    <location>
        <begin position="10"/>
        <end position="318"/>
    </location>
</feature>
<name>B0T1K3_CAUSK</name>
<sequence>MKAAVYYETGSPDVLKYEDVADSPCYPNGVVIRVEAVSIEGGDTLNRGGGPMAGSPHIVGYQAAGEIVEVGAEVTHLKIGQKVVTVNAFGSHAELRSVPARNAWPVPEGFDVQKASAIPVPFGTAHECLFGAGHLKAGETVLVQAGAGAVGVAAIQLAKRAGATVLATTSSDERLERLKPLGLDHGINYSRDDVVTEVMKLTGGKGVDLVVDPVGGATLQGSILALAYRGRISLVGQAGREPTKVDVSSLMGGNRSLSGVFLGAEIMTDRVHDMIQQLIDEAARGELQVLIDRTFPLSEAAAAHAYIESRQAVGRVLLIPQAGEQ</sequence>
<dbReference type="InterPro" id="IPR013154">
    <property type="entry name" value="ADH-like_N"/>
</dbReference>
<dbReference type="InterPro" id="IPR013149">
    <property type="entry name" value="ADH-like_C"/>
</dbReference>
<dbReference type="OrthoDB" id="9805883at2"/>
<dbReference type="EMBL" id="CP000927">
    <property type="protein sequence ID" value="ABZ72192.1"/>
    <property type="molecule type" value="Genomic_DNA"/>
</dbReference>
<dbReference type="KEGG" id="cak:Caul_3065"/>
<dbReference type="InterPro" id="IPR020843">
    <property type="entry name" value="ER"/>
</dbReference>
<dbReference type="InterPro" id="IPR011032">
    <property type="entry name" value="GroES-like_sf"/>
</dbReference>
<dbReference type="GO" id="GO:0016651">
    <property type="term" value="F:oxidoreductase activity, acting on NAD(P)H"/>
    <property type="evidence" value="ECO:0007669"/>
    <property type="project" value="TreeGrafter"/>
</dbReference>
<dbReference type="SUPFAM" id="SSF51735">
    <property type="entry name" value="NAD(P)-binding Rossmann-fold domains"/>
    <property type="match status" value="1"/>
</dbReference>
<dbReference type="InterPro" id="IPR036291">
    <property type="entry name" value="NAD(P)-bd_dom_sf"/>
</dbReference>
<protein>
    <submittedName>
        <fullName evidence="4">Alcohol dehydrogenase zinc-binding domain protein</fullName>
    </submittedName>
</protein>
<evidence type="ECO:0000313" key="4">
    <source>
        <dbReference type="EMBL" id="ABZ72192.1"/>
    </source>
</evidence>
<organism evidence="4">
    <name type="scientific">Caulobacter sp. (strain K31)</name>
    <dbReference type="NCBI Taxonomy" id="366602"/>
    <lineage>
        <taxon>Bacteria</taxon>
        <taxon>Pseudomonadati</taxon>
        <taxon>Pseudomonadota</taxon>
        <taxon>Alphaproteobacteria</taxon>
        <taxon>Caulobacterales</taxon>
        <taxon>Caulobacteraceae</taxon>
        <taxon>Caulobacter</taxon>
    </lineage>
</organism>
<reference evidence="4" key="1">
    <citation type="submission" date="2008-01" db="EMBL/GenBank/DDBJ databases">
        <title>Complete sequence of chromosome of Caulobacter sp. K31.</title>
        <authorList>
            <consortium name="US DOE Joint Genome Institute"/>
            <person name="Copeland A."/>
            <person name="Lucas S."/>
            <person name="Lapidus A."/>
            <person name="Barry K."/>
            <person name="Glavina del Rio T."/>
            <person name="Dalin E."/>
            <person name="Tice H."/>
            <person name="Pitluck S."/>
            <person name="Bruce D."/>
            <person name="Goodwin L."/>
            <person name="Thompson L.S."/>
            <person name="Brettin T."/>
            <person name="Detter J.C."/>
            <person name="Han C."/>
            <person name="Schmutz J."/>
            <person name="Larimer F."/>
            <person name="Land M."/>
            <person name="Hauser L."/>
            <person name="Kyrpides N."/>
            <person name="Kim E."/>
            <person name="Stephens C."/>
            <person name="Richardson P."/>
        </authorList>
    </citation>
    <scope>NUCLEOTIDE SEQUENCE [LARGE SCALE GENOMIC DNA]</scope>
    <source>
        <strain evidence="4">K31</strain>
    </source>
</reference>
<dbReference type="GO" id="GO:0070402">
    <property type="term" value="F:NADPH binding"/>
    <property type="evidence" value="ECO:0007669"/>
    <property type="project" value="TreeGrafter"/>
</dbReference>
<accession>B0T1K3</accession>
<dbReference type="SMART" id="SM00829">
    <property type="entry name" value="PKS_ER"/>
    <property type="match status" value="1"/>
</dbReference>
<keyword evidence="2" id="KW-0560">Oxidoreductase</keyword>
<dbReference type="SUPFAM" id="SSF50129">
    <property type="entry name" value="GroES-like"/>
    <property type="match status" value="1"/>
</dbReference>
<dbReference type="eggNOG" id="COG0604">
    <property type="taxonomic scope" value="Bacteria"/>
</dbReference>
<evidence type="ECO:0000259" key="3">
    <source>
        <dbReference type="SMART" id="SM00829"/>
    </source>
</evidence>
<dbReference type="PANTHER" id="PTHR48106">
    <property type="entry name" value="QUINONE OXIDOREDUCTASE PIG3-RELATED"/>
    <property type="match status" value="1"/>
</dbReference>
<dbReference type="AlphaFoldDB" id="B0T1K3"/>
<dbReference type="Gene3D" id="3.40.50.720">
    <property type="entry name" value="NAD(P)-binding Rossmann-like Domain"/>
    <property type="match status" value="1"/>
</dbReference>
<dbReference type="PANTHER" id="PTHR48106:SF18">
    <property type="entry name" value="QUINONE OXIDOREDUCTASE PIG3"/>
    <property type="match status" value="1"/>
</dbReference>
<dbReference type="HOGENOM" id="CLU_026673_3_1_5"/>
<dbReference type="Gene3D" id="3.90.180.10">
    <property type="entry name" value="Medium-chain alcohol dehydrogenases, catalytic domain"/>
    <property type="match status" value="1"/>
</dbReference>
<evidence type="ECO:0000256" key="2">
    <source>
        <dbReference type="ARBA" id="ARBA00023002"/>
    </source>
</evidence>
<keyword evidence="1" id="KW-0521">NADP</keyword>